<dbReference type="GeneID" id="18913966"/>
<evidence type="ECO:0000313" key="2">
    <source>
        <dbReference type="EMBL" id="EKM60849.1"/>
    </source>
</evidence>
<feature type="compositionally biased region" description="Basic and acidic residues" evidence="1">
    <location>
        <begin position="475"/>
        <end position="492"/>
    </location>
</feature>
<accession>K5WNT5</accession>
<dbReference type="RefSeq" id="XP_007390292.1">
    <property type="nucleotide sequence ID" value="XM_007390230.1"/>
</dbReference>
<dbReference type="Proteomes" id="UP000008370">
    <property type="component" value="Unassembled WGS sequence"/>
</dbReference>
<dbReference type="OrthoDB" id="3178019at2759"/>
<dbReference type="InParanoid" id="K5WNT5"/>
<organism evidence="2 3">
    <name type="scientific">Phanerochaete carnosa (strain HHB-10118-sp)</name>
    <name type="common">White-rot fungus</name>
    <name type="synonym">Peniophora carnosa</name>
    <dbReference type="NCBI Taxonomy" id="650164"/>
    <lineage>
        <taxon>Eukaryota</taxon>
        <taxon>Fungi</taxon>
        <taxon>Dikarya</taxon>
        <taxon>Basidiomycota</taxon>
        <taxon>Agaricomycotina</taxon>
        <taxon>Agaricomycetes</taxon>
        <taxon>Polyporales</taxon>
        <taxon>Phanerochaetaceae</taxon>
        <taxon>Phanerochaete</taxon>
    </lineage>
</organism>
<evidence type="ECO:0000256" key="1">
    <source>
        <dbReference type="SAM" id="MobiDB-lite"/>
    </source>
</evidence>
<gene>
    <name evidence="2" type="ORF">PHACADRAFT_247029</name>
</gene>
<dbReference type="HOGENOM" id="CLU_381349_0_0_1"/>
<keyword evidence="3" id="KW-1185">Reference proteome</keyword>
<dbReference type="KEGG" id="pco:PHACADRAFT_247029"/>
<sequence>MYPSFNPGIGSYTTIHVPEIGDAHLRFTASFPSRESLEQARREDIRVEMWTNMPVNGSNGDWHAVPFVFPEDAKAEQSAPDLALAPAVDAPAVSDRDIYLDMVLPNSLCGSRYSFTYRLVRSWGLEWLGGWGHNGDLVLERYEERFALAEGCSLKEGVVVCNSAESVPAIQLKEPSNWTSWVWDEEGWATYSPEALASASKAVLLVPRLAENFRTRGISQPLFLYAGAESSSAVGVSAEGKVSAHNSSRLTILDPGAVSFIESARSMLPGLEIIGRNDGYAVFKSRVAEDSAPASVSVVPAACAAIRKGTRLTYDDLLAVCPHISKERTALVDLAQPAFITVSTDPSDLSVEIGPYGGKFVLSPLHVLEQANEELPWHLAVLSPSSFARIATETSKEELARLLPTPPPSPPPTSASLTSSSSFSMSASSGMSISLPSIAEIVAKEMEPAAPLTPLSPPLPSEDPLYELSEEQAEDAPKEPESKEIESKESERQVTLPTSRSQPIRGGLLRLLFAWLFRSVIARVFGFFAPVARYWGMPSYWFYIAKPEKKQEAVRDDEHKIEDNVNVDPTVNDEVDAKSDADGAQEEDKDYLNTYDSIGAVASPSGTTLAESDDELPEKEHYTPSKIEVAPSMETVVHALEDRPAPVFISPRASPKPRFLADIGSNTVSLLVRAPHARRALSDLKIHLGGKPIAEGDAGYSCARVSDNVFLLGLQGSQEGGRLEIAVD</sequence>
<feature type="region of interest" description="Disordered" evidence="1">
    <location>
        <begin position="469"/>
        <end position="500"/>
    </location>
</feature>
<evidence type="ECO:0000313" key="3">
    <source>
        <dbReference type="Proteomes" id="UP000008370"/>
    </source>
</evidence>
<protein>
    <submittedName>
        <fullName evidence="2">Uncharacterized protein</fullName>
    </submittedName>
</protein>
<name>K5WNT5_PHACS</name>
<dbReference type="EMBL" id="JH930468">
    <property type="protein sequence ID" value="EKM60849.1"/>
    <property type="molecule type" value="Genomic_DNA"/>
</dbReference>
<reference evidence="2 3" key="1">
    <citation type="journal article" date="2012" name="BMC Genomics">
        <title>Comparative genomics of the white-rot fungi, Phanerochaete carnosa and P. chrysosporium, to elucidate the genetic basis of the distinct wood types they colonize.</title>
        <authorList>
            <person name="Suzuki H."/>
            <person name="MacDonald J."/>
            <person name="Syed K."/>
            <person name="Salamov A."/>
            <person name="Hori C."/>
            <person name="Aerts A."/>
            <person name="Henrissat B."/>
            <person name="Wiebenga A."/>
            <person name="vanKuyk P.A."/>
            <person name="Barry K."/>
            <person name="Lindquist E."/>
            <person name="LaButti K."/>
            <person name="Lapidus A."/>
            <person name="Lucas S."/>
            <person name="Coutinho P."/>
            <person name="Gong Y."/>
            <person name="Samejima M."/>
            <person name="Mahadevan R."/>
            <person name="Abou-Zaid M."/>
            <person name="de Vries R.P."/>
            <person name="Igarashi K."/>
            <person name="Yadav J.S."/>
            <person name="Grigoriev I.V."/>
            <person name="Master E.R."/>
        </authorList>
    </citation>
    <scope>NUCLEOTIDE SEQUENCE [LARGE SCALE GENOMIC DNA]</scope>
    <source>
        <strain evidence="2 3">HHB-10118-sp</strain>
    </source>
</reference>
<feature type="region of interest" description="Disordered" evidence="1">
    <location>
        <begin position="401"/>
        <end position="421"/>
    </location>
</feature>
<feature type="compositionally biased region" description="Pro residues" evidence="1">
    <location>
        <begin position="404"/>
        <end position="413"/>
    </location>
</feature>
<dbReference type="AlphaFoldDB" id="K5WNT5"/>
<proteinExistence type="predicted"/>